<accession>A0A6S6R1P2</accession>
<dbReference type="KEGG" id="acel:acsn021_07000"/>
<reference evidence="1 2" key="1">
    <citation type="journal article" date="2016" name="Int. J. Syst. Evol. Microbiol.">
        <title>Descriptions of Anaerotaenia torta gen. nov., sp. nov. and Anaerocolumna cellulosilytica gen. nov., sp. nov. isolated from a methanogenic reactor of cattle waste.</title>
        <authorList>
            <person name="Uek A."/>
            <person name="Ohtaki Y."/>
            <person name="Kaku N."/>
            <person name="Ueki K."/>
        </authorList>
    </citation>
    <scope>NUCLEOTIDE SEQUENCE [LARGE SCALE GENOMIC DNA]</scope>
    <source>
        <strain evidence="1 2">SN021</strain>
    </source>
</reference>
<dbReference type="EMBL" id="AP023367">
    <property type="protein sequence ID" value="BCJ93131.1"/>
    <property type="molecule type" value="Genomic_DNA"/>
</dbReference>
<name>A0A6S6R1P2_9FIRM</name>
<dbReference type="AlphaFoldDB" id="A0A6S6R1P2"/>
<sequence>MKKVLSLALVLVLVFSLSACSKTSSGSSDLKFGQVEYAAHGTKSFAVTSVVLQGDKIAVAYIDEFQVLPKEGTTGVPNSDSDFGANFADAAQQLASKRVNDAYYSAMMSEKAGATVTIVNNFEAIESFAEGKTITELEAAINGKTSEEILDAVSGATLVDTSGYIQSIIEAAKAAK</sequence>
<dbReference type="PROSITE" id="PS51257">
    <property type="entry name" value="PROKAR_LIPOPROTEIN"/>
    <property type="match status" value="1"/>
</dbReference>
<evidence type="ECO:0000313" key="2">
    <source>
        <dbReference type="Proteomes" id="UP000515561"/>
    </source>
</evidence>
<evidence type="ECO:0000313" key="1">
    <source>
        <dbReference type="EMBL" id="BCJ93131.1"/>
    </source>
</evidence>
<protein>
    <submittedName>
        <fullName evidence="1">Uncharacterized protein</fullName>
    </submittedName>
</protein>
<keyword evidence="2" id="KW-1185">Reference proteome</keyword>
<dbReference type="RefSeq" id="WP_184095808.1">
    <property type="nucleotide sequence ID" value="NZ_AP023367.1"/>
</dbReference>
<dbReference type="Proteomes" id="UP000515561">
    <property type="component" value="Chromosome"/>
</dbReference>
<organism evidence="1 2">
    <name type="scientific">Anaerocolumna cellulosilytica</name>
    <dbReference type="NCBI Taxonomy" id="433286"/>
    <lineage>
        <taxon>Bacteria</taxon>
        <taxon>Bacillati</taxon>
        <taxon>Bacillota</taxon>
        <taxon>Clostridia</taxon>
        <taxon>Lachnospirales</taxon>
        <taxon>Lachnospiraceae</taxon>
        <taxon>Anaerocolumna</taxon>
    </lineage>
</organism>
<gene>
    <name evidence="1" type="ORF">acsn021_07000</name>
</gene>
<proteinExistence type="predicted"/>